<dbReference type="PANTHER" id="PTHR48111:SF40">
    <property type="entry name" value="PHOSPHATE REGULON TRANSCRIPTIONAL REGULATORY PROTEIN PHOB"/>
    <property type="match status" value="1"/>
</dbReference>
<evidence type="ECO:0000256" key="4">
    <source>
        <dbReference type="PROSITE-ProRule" id="PRU00169"/>
    </source>
</evidence>
<dbReference type="Gene3D" id="1.10.10.10">
    <property type="entry name" value="Winged helix-like DNA-binding domain superfamily/Winged helix DNA-binding domain"/>
    <property type="match status" value="1"/>
</dbReference>
<dbReference type="PROSITE" id="PS50110">
    <property type="entry name" value="RESPONSE_REGULATORY"/>
    <property type="match status" value="1"/>
</dbReference>
<dbReference type="PANTHER" id="PTHR48111">
    <property type="entry name" value="REGULATOR OF RPOS"/>
    <property type="match status" value="1"/>
</dbReference>
<evidence type="ECO:0000256" key="1">
    <source>
        <dbReference type="ARBA" id="ARBA00022553"/>
    </source>
</evidence>
<keyword evidence="9" id="KW-1185">Reference proteome</keyword>
<feature type="modified residue" description="4-aspartylphosphate" evidence="4">
    <location>
        <position position="58"/>
    </location>
</feature>
<dbReference type="Proteomes" id="UP001196870">
    <property type="component" value="Unassembled WGS sequence"/>
</dbReference>
<feature type="domain" description="Response regulatory" evidence="6">
    <location>
        <begin position="6"/>
        <end position="123"/>
    </location>
</feature>
<dbReference type="RefSeq" id="WP_211855280.1">
    <property type="nucleotide sequence ID" value="NZ_JAAGBB010000036.1"/>
</dbReference>
<dbReference type="EMBL" id="JAAGBB010000036">
    <property type="protein sequence ID" value="MBR0667499.1"/>
    <property type="molecule type" value="Genomic_DNA"/>
</dbReference>
<evidence type="ECO:0000259" key="6">
    <source>
        <dbReference type="PROSITE" id="PS50110"/>
    </source>
</evidence>
<evidence type="ECO:0000259" key="7">
    <source>
        <dbReference type="PROSITE" id="PS51755"/>
    </source>
</evidence>
<organism evidence="8 9">
    <name type="scientific">Plastoroseomonas hellenica</name>
    <dbReference type="NCBI Taxonomy" id="2687306"/>
    <lineage>
        <taxon>Bacteria</taxon>
        <taxon>Pseudomonadati</taxon>
        <taxon>Pseudomonadota</taxon>
        <taxon>Alphaproteobacteria</taxon>
        <taxon>Acetobacterales</taxon>
        <taxon>Acetobacteraceae</taxon>
        <taxon>Plastoroseomonas</taxon>
    </lineage>
</organism>
<feature type="DNA-binding region" description="OmpR/PhoB-type" evidence="5">
    <location>
        <begin position="131"/>
        <end position="231"/>
    </location>
</feature>
<keyword evidence="2" id="KW-0902">Two-component regulatory system</keyword>
<dbReference type="SMART" id="SM00448">
    <property type="entry name" value="REC"/>
    <property type="match status" value="1"/>
</dbReference>
<dbReference type="CDD" id="cd00383">
    <property type="entry name" value="trans_reg_C"/>
    <property type="match status" value="1"/>
</dbReference>
<dbReference type="InterPro" id="IPR011006">
    <property type="entry name" value="CheY-like_superfamily"/>
</dbReference>
<reference evidence="9" key="1">
    <citation type="journal article" date="2021" name="Syst. Appl. Microbiol.">
        <title>Roseomonas hellenica sp. nov., isolated from roots of wild-growing Alkanna tinctoria.</title>
        <authorList>
            <person name="Rat A."/>
            <person name="Naranjo H.D."/>
            <person name="Lebbe L."/>
            <person name="Cnockaert M."/>
            <person name="Krigas N."/>
            <person name="Grigoriadou K."/>
            <person name="Maloupa E."/>
            <person name="Willems A."/>
        </authorList>
    </citation>
    <scope>NUCLEOTIDE SEQUENCE [LARGE SCALE GENOMIC DNA]</scope>
    <source>
        <strain evidence="9">LMG 31523</strain>
    </source>
</reference>
<sequence>MPGPRPVLIVDDDEALRGTLAEQLAIDQEFHTAEAGTAAEAEAMLTAADRRFDAVLLDIGLPDGDGRELCTRLRRHGLRMPVIMLTGADAEADVVRGLDAGANDYIAKPFRLNELLARLRAQLRVFDNSEDAVFTIGPYVFRPSAKMLLEQARNRKIRLTEKEAAILKYLYRAGGRPVPRQILLNEVWGYNSAVTTHTLETHIYRLRQKVEPDPTAARLLLTEGGGYRLDPTPAE</sequence>
<dbReference type="InterPro" id="IPR001867">
    <property type="entry name" value="OmpR/PhoB-type_DNA-bd"/>
</dbReference>
<dbReference type="InterPro" id="IPR016032">
    <property type="entry name" value="Sig_transdc_resp-reg_C-effctor"/>
</dbReference>
<evidence type="ECO:0000256" key="3">
    <source>
        <dbReference type="ARBA" id="ARBA00023125"/>
    </source>
</evidence>
<gene>
    <name evidence="8" type="ORF">GXW71_24295</name>
</gene>
<comment type="caution">
    <text evidence="8">The sequence shown here is derived from an EMBL/GenBank/DDBJ whole genome shotgun (WGS) entry which is preliminary data.</text>
</comment>
<evidence type="ECO:0000313" key="8">
    <source>
        <dbReference type="EMBL" id="MBR0667499.1"/>
    </source>
</evidence>
<proteinExistence type="predicted"/>
<name>A0ABS5F4J1_9PROT</name>
<dbReference type="Gene3D" id="3.40.50.2300">
    <property type="match status" value="1"/>
</dbReference>
<dbReference type="SUPFAM" id="SSF52172">
    <property type="entry name" value="CheY-like"/>
    <property type="match status" value="1"/>
</dbReference>
<dbReference type="Pfam" id="PF00072">
    <property type="entry name" value="Response_reg"/>
    <property type="match status" value="1"/>
</dbReference>
<evidence type="ECO:0000256" key="2">
    <source>
        <dbReference type="ARBA" id="ARBA00023012"/>
    </source>
</evidence>
<dbReference type="Gene3D" id="6.10.250.690">
    <property type="match status" value="1"/>
</dbReference>
<accession>A0ABS5F4J1</accession>
<protein>
    <submittedName>
        <fullName evidence="8">Response regulator transcription factor</fullName>
    </submittedName>
</protein>
<dbReference type="PROSITE" id="PS51755">
    <property type="entry name" value="OMPR_PHOB"/>
    <property type="match status" value="1"/>
</dbReference>
<keyword evidence="3 5" id="KW-0238">DNA-binding</keyword>
<dbReference type="SUPFAM" id="SSF46894">
    <property type="entry name" value="C-terminal effector domain of the bipartite response regulators"/>
    <property type="match status" value="1"/>
</dbReference>
<dbReference type="Pfam" id="PF00486">
    <property type="entry name" value="Trans_reg_C"/>
    <property type="match status" value="1"/>
</dbReference>
<dbReference type="InterPro" id="IPR039420">
    <property type="entry name" value="WalR-like"/>
</dbReference>
<keyword evidence="1 4" id="KW-0597">Phosphoprotein</keyword>
<feature type="domain" description="OmpR/PhoB-type" evidence="7">
    <location>
        <begin position="131"/>
        <end position="231"/>
    </location>
</feature>
<dbReference type="SMART" id="SM00862">
    <property type="entry name" value="Trans_reg_C"/>
    <property type="match status" value="1"/>
</dbReference>
<evidence type="ECO:0000256" key="5">
    <source>
        <dbReference type="PROSITE-ProRule" id="PRU01091"/>
    </source>
</evidence>
<dbReference type="InterPro" id="IPR001789">
    <property type="entry name" value="Sig_transdc_resp-reg_receiver"/>
</dbReference>
<dbReference type="InterPro" id="IPR036388">
    <property type="entry name" value="WH-like_DNA-bd_sf"/>
</dbReference>
<evidence type="ECO:0000313" key="9">
    <source>
        <dbReference type="Proteomes" id="UP001196870"/>
    </source>
</evidence>